<reference evidence="2 3" key="1">
    <citation type="submission" date="2016-10" db="EMBL/GenBank/DDBJ databases">
        <title>Reductive evolution of mitochondrial metabolism and differential evolution of invasion-related proteins in Cryptosporidium.</title>
        <authorList>
            <person name="Liu S."/>
            <person name="Roellig D.M."/>
            <person name="Guo Y."/>
            <person name="Li N."/>
            <person name="Frace M.A."/>
            <person name="Tang K."/>
            <person name="Zhang L."/>
            <person name="Feng Y."/>
            <person name="Xiao L."/>
        </authorList>
    </citation>
    <scope>NUCLEOTIDE SEQUENCE [LARGE SCALE GENOMIC DNA]</scope>
    <source>
        <strain evidence="2">30847</strain>
    </source>
</reference>
<keyword evidence="1" id="KW-0472">Membrane</keyword>
<dbReference type="EMBL" id="LRBS01000067">
    <property type="protein sequence ID" value="OII76389.1"/>
    <property type="molecule type" value="Genomic_DNA"/>
</dbReference>
<gene>
    <name evidence="2" type="ORF">cand_027120</name>
</gene>
<feature type="transmembrane region" description="Helical" evidence="1">
    <location>
        <begin position="61"/>
        <end position="80"/>
    </location>
</feature>
<organism evidence="2 3">
    <name type="scientific">Cryptosporidium andersoni</name>
    <dbReference type="NCBI Taxonomy" id="117008"/>
    <lineage>
        <taxon>Eukaryota</taxon>
        <taxon>Sar</taxon>
        <taxon>Alveolata</taxon>
        <taxon>Apicomplexa</taxon>
        <taxon>Conoidasida</taxon>
        <taxon>Coccidia</taxon>
        <taxon>Eucoccidiorida</taxon>
        <taxon>Eimeriorina</taxon>
        <taxon>Cryptosporidiidae</taxon>
        <taxon>Cryptosporidium</taxon>
    </lineage>
</organism>
<keyword evidence="3" id="KW-1185">Reference proteome</keyword>
<sequence length="158" mass="17714">MSEVHITKNNSGASVEKKSSRLDKIKNISKNSKYISILREIFIGLAGAHAVYIFINFVFGNYPGGLLSILLVVTALYTHFDRRVATYTLNVAIELLLGATICVSICLPISGFELYYYETVLKTITIPQIIYCGFFVLLSLRLAFHEHIMSANKQEKTT</sequence>
<dbReference type="GeneID" id="92366896"/>
<proteinExistence type="predicted"/>
<feature type="transmembrane region" description="Helical" evidence="1">
    <location>
        <begin position="92"/>
        <end position="112"/>
    </location>
</feature>
<feature type="transmembrane region" description="Helical" evidence="1">
    <location>
        <begin position="124"/>
        <end position="144"/>
    </location>
</feature>
<protein>
    <recommendedName>
        <fullName evidence="4">Transmembrane protein</fullName>
    </recommendedName>
</protein>
<dbReference type="RefSeq" id="XP_067068235.1">
    <property type="nucleotide sequence ID" value="XM_067212940.1"/>
</dbReference>
<comment type="caution">
    <text evidence="2">The sequence shown here is derived from an EMBL/GenBank/DDBJ whole genome shotgun (WGS) entry which is preliminary data.</text>
</comment>
<feature type="transmembrane region" description="Helical" evidence="1">
    <location>
        <begin position="34"/>
        <end position="55"/>
    </location>
</feature>
<evidence type="ECO:0000256" key="1">
    <source>
        <dbReference type="SAM" id="Phobius"/>
    </source>
</evidence>
<evidence type="ECO:0008006" key="4">
    <source>
        <dbReference type="Google" id="ProtNLM"/>
    </source>
</evidence>
<dbReference type="OrthoDB" id="330758at2759"/>
<dbReference type="Proteomes" id="UP000186804">
    <property type="component" value="Unassembled WGS sequence"/>
</dbReference>
<keyword evidence="1" id="KW-0812">Transmembrane</keyword>
<evidence type="ECO:0000313" key="2">
    <source>
        <dbReference type="EMBL" id="OII76389.1"/>
    </source>
</evidence>
<name>A0A1J4MU23_9CRYT</name>
<keyword evidence="1" id="KW-1133">Transmembrane helix</keyword>
<accession>A0A1J4MU23</accession>
<dbReference type="AlphaFoldDB" id="A0A1J4MU23"/>
<evidence type="ECO:0000313" key="3">
    <source>
        <dbReference type="Proteomes" id="UP000186804"/>
    </source>
</evidence>
<dbReference type="VEuPathDB" id="CryptoDB:cand_027120"/>